<evidence type="ECO:0000313" key="15">
    <source>
        <dbReference type="Proteomes" id="UP001152836"/>
    </source>
</evidence>
<dbReference type="SUPFAM" id="SSF81296">
    <property type="entry name" value="E set domains"/>
    <property type="match status" value="1"/>
</dbReference>
<dbReference type="GO" id="GO:0005615">
    <property type="term" value="C:extracellular space"/>
    <property type="evidence" value="ECO:0007669"/>
    <property type="project" value="InterPro"/>
</dbReference>
<dbReference type="EMBL" id="CALSGD010001622">
    <property type="protein sequence ID" value="CAH7422789.1"/>
    <property type="molecule type" value="Genomic_DNA"/>
</dbReference>
<sequence length="1463" mass="162901">MLPLKIAGRRWDKTVPAILLSALLIHLTDAVASEPRYILWVSSVVQRFSQEKACLHLLNLNESVSLSIVLEYDGSNTTIFDQSVEAGNFYTCTSFKVSQTSLEQLAFVTLLAQGNTLKISERRAVAIATEENATFVQTDTPIYKPGDTVHFRIVTLNSRLKPVDDLYPLITIQDPEHNVIFQWKNVTTLRNITQLSFRLTPEPMFGDYTIVIRGQSGMTVVHPFTVNRDVLPKFEVEVSAPETITIADNQFQVVACAKYTYGQSVQGKAQIRVCREFSSSGYCESDDNEICEQFTEQLKDGCISQTVNTKVFQLYRSGFFMTFNVNVMVTELGTGVQISKTHPVFITSVLGSVSFENMDSIYRRGITYFGTLRFSGPDNAPMARKPLQLELNGKFLGNYTTDGNGEARFSINTSEIFDAQISLKATYVRPGICHRPSWLDPEYLDAHFSVSRFHSQTNSFLKIVPESKQLPCNQEKTVSVIYSLNPEAYEDDSGVNFFYLVMARGSIFLNGQKEVRNQAWDGNFSFPINLDADLAPLAALFVYTLHPSGEIVGDSVRLQIDKCFKNKVSIEFSKEQDLPGSTTRLHLQAAPDSFCGLRAVDKSVLLLKPEQELSPASVYNLLPDIHPYGYFYHGLNLDDDRVDPCIPQKDLFHNGLYYTPASNAWDGDIANILRDMGLKIFTNFHYRKPEVCSSQENLPLLRTFDDPQGPMIMYGASAAFQDAIDSINHAEQAIKETVRTHFPKTWIWDLVSVDSSGSANVSFLVPDTITQWEASAFCVNGEVGFGISPQAYLQISQPFFTEINSPFSVVRNERSDVVVSVFSYLTTCVEISVHLEASENYEAVINSLGNNGSDVLQAGERKTYVWTIIPKTLGKVNITVVATSKQSSACPNDASRQQDVNWKDTVVKGLLVEPEGIEKETSQSFLICTEGTKVSKKILLELPSDAVEGSARSFVTVVGDILGVTMQNLESLLHTPYGCGEQNIAQLASDIYILDYLRATQQLTEEVKSKALLLLTDGYQKHLSFKSYDGSYDMFCQSNQKGSIWLSALTFKTFERMKEYIFIEDSVPKQTLIWLSSTQRTNGCFRKDDKLVNNAGEGRDEEDVVLTAYVVGAFLEVGFDSSFPALRSGLYCLEEAYSNGVTNSYTQAILAYVFALAGKEQQVKSLLSVLDQSATKINNMIYWEKEEKHKAEGSPSFIPSALSGATEKTCYVLMAVISQVTQDLDYASKMVQWLAQQMSSHGGFSAAQDTTVCLLALTRYMELTGSSSQNTVTLSTEESEEVFSINNHNRLLVQHSKLSKGHGLYSVDVEGEGCTFIQATLRYNTPLPQKASGFSLSLKMGESNSSDVFQKRFDLTVTLRYTGAHESSDMVLVDVKMLSGFTPVLSSVEELKHNGQVMKTDTKNGHALFYVKDVSRAPTSFTFSVEQTNIVSNIQPAPVTVYSYEKDDYALDSYSINSISDPQ</sequence>
<dbReference type="SUPFAM" id="SSF48239">
    <property type="entry name" value="Terpenoid cyclases/Protein prenyltransferases"/>
    <property type="match status" value="1"/>
</dbReference>
<dbReference type="Gene3D" id="1.50.10.20">
    <property type="match status" value="1"/>
</dbReference>
<dbReference type="SMART" id="SM01419">
    <property type="entry name" value="Thiol-ester_cl"/>
    <property type="match status" value="1"/>
</dbReference>
<keyword evidence="8" id="KW-0325">Glycoprotein</keyword>
<dbReference type="SMART" id="SM01360">
    <property type="entry name" value="A2M"/>
    <property type="match status" value="1"/>
</dbReference>
<evidence type="ECO:0000256" key="2">
    <source>
        <dbReference type="ARBA" id="ARBA00010952"/>
    </source>
</evidence>
<protein>
    <submittedName>
        <fullName evidence="14">A2ml1 protein</fullName>
    </submittedName>
</protein>
<feature type="domain" description="Alpha-2-macroglobulin" evidence="12">
    <location>
        <begin position="745"/>
        <end position="835"/>
    </location>
</feature>
<dbReference type="Gene3D" id="2.60.120.1540">
    <property type="match status" value="1"/>
</dbReference>
<dbReference type="SMART" id="SM01359">
    <property type="entry name" value="A2M_N_2"/>
    <property type="match status" value="1"/>
</dbReference>
<evidence type="ECO:0000256" key="9">
    <source>
        <dbReference type="ARBA" id="ARBA00023248"/>
    </source>
</evidence>
<organism evidence="14 15">
    <name type="scientific">Phodopus roborovskii</name>
    <name type="common">Roborovski's desert hamster</name>
    <name type="synonym">Cricetulus roborovskii</name>
    <dbReference type="NCBI Taxonomy" id="109678"/>
    <lineage>
        <taxon>Eukaryota</taxon>
        <taxon>Metazoa</taxon>
        <taxon>Chordata</taxon>
        <taxon>Craniata</taxon>
        <taxon>Vertebrata</taxon>
        <taxon>Euteleostomi</taxon>
        <taxon>Mammalia</taxon>
        <taxon>Eutheria</taxon>
        <taxon>Euarchontoglires</taxon>
        <taxon>Glires</taxon>
        <taxon>Rodentia</taxon>
        <taxon>Myomorpha</taxon>
        <taxon>Muroidea</taxon>
        <taxon>Cricetidae</taxon>
        <taxon>Cricetinae</taxon>
        <taxon>Phodopus</taxon>
    </lineage>
</organism>
<dbReference type="Gene3D" id="2.60.40.690">
    <property type="entry name" value="Alpha-macroglobulin, receptor-binding domain"/>
    <property type="match status" value="1"/>
</dbReference>
<keyword evidence="9" id="KW-0082">Bait region</keyword>
<dbReference type="PANTHER" id="PTHR11412">
    <property type="entry name" value="MACROGLOBULIN / COMPLEMENT"/>
    <property type="match status" value="1"/>
</dbReference>
<evidence type="ECO:0000259" key="12">
    <source>
        <dbReference type="SMART" id="SM01360"/>
    </source>
</evidence>
<dbReference type="InterPro" id="IPR008930">
    <property type="entry name" value="Terpenoid_cyclase/PrenylTrfase"/>
</dbReference>
<dbReference type="Pfam" id="PF17789">
    <property type="entry name" value="MG4"/>
    <property type="match status" value="1"/>
</dbReference>
<dbReference type="InterPro" id="IPR013783">
    <property type="entry name" value="Ig-like_fold"/>
</dbReference>
<evidence type="ECO:0000256" key="10">
    <source>
        <dbReference type="SAM" id="SignalP"/>
    </source>
</evidence>
<dbReference type="PANTHER" id="PTHR11412:SF174">
    <property type="entry name" value="OVOSTATIN HOMOLOG 1"/>
    <property type="match status" value="1"/>
</dbReference>
<comment type="caution">
    <text evidence="14">The sequence shown here is derived from an EMBL/GenBank/DDBJ whole genome shotgun (WGS) entry which is preliminary data.</text>
</comment>
<evidence type="ECO:0000256" key="6">
    <source>
        <dbReference type="ARBA" id="ARBA00022900"/>
    </source>
</evidence>
<evidence type="ECO:0000313" key="14">
    <source>
        <dbReference type="EMBL" id="CAH7422789.1"/>
    </source>
</evidence>
<reference evidence="14" key="1">
    <citation type="submission" date="2022-06" db="EMBL/GenBank/DDBJ databases">
        <authorList>
            <person name="Andreotti S."/>
            <person name="Wyler E."/>
        </authorList>
    </citation>
    <scope>NUCLEOTIDE SEQUENCE</scope>
</reference>
<dbReference type="Gene3D" id="2.60.40.10">
    <property type="entry name" value="Immunoglobulins"/>
    <property type="match status" value="2"/>
</dbReference>
<dbReference type="Pfam" id="PF07703">
    <property type="entry name" value="A2M_BRD"/>
    <property type="match status" value="1"/>
</dbReference>
<evidence type="ECO:0000256" key="8">
    <source>
        <dbReference type="ARBA" id="ARBA00023180"/>
    </source>
</evidence>
<proteinExistence type="inferred from homology"/>
<evidence type="ECO:0000256" key="5">
    <source>
        <dbReference type="ARBA" id="ARBA00022729"/>
    </source>
</evidence>
<evidence type="ECO:0000259" key="11">
    <source>
        <dbReference type="SMART" id="SM01359"/>
    </source>
</evidence>
<feature type="domain" description="Alpha-2-macroglobulin bait region" evidence="11">
    <location>
        <begin position="461"/>
        <end position="607"/>
    </location>
</feature>
<keyword evidence="3" id="KW-0964">Secreted</keyword>
<dbReference type="InterPro" id="IPR011626">
    <property type="entry name" value="Alpha-macroglobulin_TED"/>
</dbReference>
<comment type="subcellular location">
    <subcellularLocation>
        <location evidence="1">Secreted</location>
    </subcellularLocation>
</comment>
<evidence type="ECO:0000256" key="1">
    <source>
        <dbReference type="ARBA" id="ARBA00004613"/>
    </source>
</evidence>
<dbReference type="InterPro" id="IPR040839">
    <property type="entry name" value="MG4"/>
</dbReference>
<feature type="signal peptide" evidence="10">
    <location>
        <begin position="1"/>
        <end position="30"/>
    </location>
</feature>
<feature type="domain" description="Alpha-macroglobulin receptor-binding" evidence="13">
    <location>
        <begin position="1368"/>
        <end position="1454"/>
    </location>
</feature>
<gene>
    <name evidence="14" type="primary">A2ml1</name>
    <name evidence="14" type="ORF">PHOROB_LOCUS16893</name>
</gene>
<evidence type="ECO:0000256" key="4">
    <source>
        <dbReference type="ARBA" id="ARBA00022690"/>
    </source>
</evidence>
<dbReference type="GO" id="GO:0004867">
    <property type="term" value="F:serine-type endopeptidase inhibitor activity"/>
    <property type="evidence" value="ECO:0007669"/>
    <property type="project" value="UniProtKB-KW"/>
</dbReference>
<evidence type="ECO:0000256" key="7">
    <source>
        <dbReference type="ARBA" id="ARBA00023157"/>
    </source>
</evidence>
<evidence type="ECO:0000256" key="3">
    <source>
        <dbReference type="ARBA" id="ARBA00022525"/>
    </source>
</evidence>
<dbReference type="InterPro" id="IPR041555">
    <property type="entry name" value="MG3"/>
</dbReference>
<dbReference type="Pfam" id="PF07678">
    <property type="entry name" value="TED_complement"/>
    <property type="match status" value="1"/>
</dbReference>
<dbReference type="InterPro" id="IPR047565">
    <property type="entry name" value="Alpha-macroglob_thiol-ester_cl"/>
</dbReference>
<keyword evidence="5 10" id="KW-0732">Signal</keyword>
<dbReference type="Pfam" id="PF17791">
    <property type="entry name" value="MG3"/>
    <property type="match status" value="1"/>
</dbReference>
<name>A0AAV0AB13_PHORO</name>
<dbReference type="PROSITE" id="PS00477">
    <property type="entry name" value="ALPHA_2_MACROGLOBULIN"/>
    <property type="match status" value="1"/>
</dbReference>
<feature type="chain" id="PRO_5043942259" evidence="10">
    <location>
        <begin position="31"/>
        <end position="1463"/>
    </location>
</feature>
<dbReference type="InterPro" id="IPR009048">
    <property type="entry name" value="A-macroglobulin_rcpt-bd"/>
</dbReference>
<dbReference type="SUPFAM" id="SSF49410">
    <property type="entry name" value="Alpha-macroglobulin receptor domain"/>
    <property type="match status" value="1"/>
</dbReference>
<dbReference type="InterPro" id="IPR001599">
    <property type="entry name" value="Macroglobln_a2"/>
</dbReference>
<comment type="similarity">
    <text evidence="2">Belongs to the protease inhibitor I39 (alpha-2-macroglobulin) family.</text>
</comment>
<evidence type="ECO:0000259" key="13">
    <source>
        <dbReference type="SMART" id="SM01361"/>
    </source>
</evidence>
<dbReference type="Proteomes" id="UP001152836">
    <property type="component" value="Unassembled WGS sequence"/>
</dbReference>
<dbReference type="InterPro" id="IPR014756">
    <property type="entry name" value="Ig_E-set"/>
</dbReference>
<dbReference type="Gene3D" id="2.20.130.20">
    <property type="match status" value="1"/>
</dbReference>
<dbReference type="Pfam" id="PF01835">
    <property type="entry name" value="MG2"/>
    <property type="match status" value="1"/>
</dbReference>
<dbReference type="SMART" id="SM01361">
    <property type="entry name" value="A2M_recep"/>
    <property type="match status" value="1"/>
</dbReference>
<keyword evidence="15" id="KW-1185">Reference proteome</keyword>
<keyword evidence="6" id="KW-0722">Serine protease inhibitor</keyword>
<dbReference type="InterPro" id="IPR002890">
    <property type="entry name" value="MG2"/>
</dbReference>
<dbReference type="InterPro" id="IPR050473">
    <property type="entry name" value="A2M/Complement_sys"/>
</dbReference>
<dbReference type="FunFam" id="2.60.40.1930:FF:000001">
    <property type="entry name" value="CD109 isoform 3"/>
    <property type="match status" value="1"/>
</dbReference>
<dbReference type="Gene3D" id="6.20.50.160">
    <property type="match status" value="1"/>
</dbReference>
<keyword evidence="4" id="KW-0646">Protease inhibitor</keyword>
<dbReference type="InterPro" id="IPR036595">
    <property type="entry name" value="A-macroglobulin_rcpt-bd_sf"/>
</dbReference>
<keyword evidence="7" id="KW-1015">Disulfide bond</keyword>
<dbReference type="Gene3D" id="2.60.40.1940">
    <property type="match status" value="1"/>
</dbReference>
<accession>A0AAV0AB13</accession>
<dbReference type="InterPro" id="IPR011625">
    <property type="entry name" value="A2M_N_BRD"/>
</dbReference>
<dbReference type="Pfam" id="PF07677">
    <property type="entry name" value="A2M_recep"/>
    <property type="match status" value="1"/>
</dbReference>
<dbReference type="InterPro" id="IPR019742">
    <property type="entry name" value="MacrogloblnA2_CS"/>
</dbReference>
<dbReference type="Pfam" id="PF00207">
    <property type="entry name" value="A2M"/>
    <property type="match status" value="1"/>
</dbReference>
<dbReference type="Gene3D" id="2.60.40.1930">
    <property type="match status" value="2"/>
</dbReference>